<evidence type="ECO:0000313" key="2">
    <source>
        <dbReference type="EMBL" id="VFK20383.1"/>
    </source>
</evidence>
<name>A0A450WTJ6_9GAMM</name>
<gene>
    <name evidence="2" type="ORF">BECKLPF1236B_GA0070989_12095</name>
</gene>
<protein>
    <submittedName>
        <fullName evidence="2">Uncharacterized protein</fullName>
    </submittedName>
</protein>
<keyword evidence="1" id="KW-0472">Membrane</keyword>
<reference evidence="2" key="1">
    <citation type="submission" date="2019-02" db="EMBL/GenBank/DDBJ databases">
        <authorList>
            <person name="Gruber-Vodicka R. H."/>
            <person name="Seah K. B. B."/>
        </authorList>
    </citation>
    <scope>NUCLEOTIDE SEQUENCE</scope>
    <source>
        <strain evidence="2">BECK_S313</strain>
    </source>
</reference>
<keyword evidence="1" id="KW-0812">Transmembrane</keyword>
<feature type="transmembrane region" description="Helical" evidence="1">
    <location>
        <begin position="31"/>
        <end position="51"/>
    </location>
</feature>
<proteinExistence type="predicted"/>
<dbReference type="EMBL" id="CAADFK010000209">
    <property type="protein sequence ID" value="VFK20383.1"/>
    <property type="molecule type" value="Genomic_DNA"/>
</dbReference>
<sequence>MRYASIFETILSYPVTNIFEDATSKMSPEQIIATLILFCVLITSVIAWKMWLNYRAKERKLDQIVELSRLEKEKMALLLKAMQEFPEINR</sequence>
<keyword evidence="1" id="KW-1133">Transmembrane helix</keyword>
<evidence type="ECO:0000256" key="1">
    <source>
        <dbReference type="SAM" id="Phobius"/>
    </source>
</evidence>
<accession>A0A450WTJ6</accession>
<dbReference type="AlphaFoldDB" id="A0A450WTJ6"/>
<organism evidence="2">
    <name type="scientific">Candidatus Kentrum sp. LPFa</name>
    <dbReference type="NCBI Taxonomy" id="2126335"/>
    <lineage>
        <taxon>Bacteria</taxon>
        <taxon>Pseudomonadati</taxon>
        <taxon>Pseudomonadota</taxon>
        <taxon>Gammaproteobacteria</taxon>
        <taxon>Candidatus Kentrum</taxon>
    </lineage>
</organism>